<keyword evidence="7" id="KW-0482">Metalloprotease</keyword>
<dbReference type="PROSITE" id="PS51257">
    <property type="entry name" value="PROKAR_LIPOPROTEIN"/>
    <property type="match status" value="1"/>
</dbReference>
<dbReference type="CDD" id="cd08662">
    <property type="entry name" value="M13"/>
    <property type="match status" value="1"/>
</dbReference>
<accession>A0AAW9RGJ4</accession>
<dbReference type="InterPro" id="IPR000718">
    <property type="entry name" value="Peptidase_M13"/>
</dbReference>
<comment type="caution">
    <text evidence="12">The sequence shown here is derived from an EMBL/GenBank/DDBJ whole genome shotgun (WGS) entry which is preliminary data.</text>
</comment>
<dbReference type="GO" id="GO:0046872">
    <property type="term" value="F:metal ion binding"/>
    <property type="evidence" value="ECO:0007669"/>
    <property type="project" value="UniProtKB-KW"/>
</dbReference>
<evidence type="ECO:0000256" key="6">
    <source>
        <dbReference type="ARBA" id="ARBA00022833"/>
    </source>
</evidence>
<dbReference type="Gene3D" id="1.10.1380.10">
    <property type="entry name" value="Neutral endopeptidase , domain2"/>
    <property type="match status" value="1"/>
</dbReference>
<comment type="cofactor">
    <cofactor evidence="1">
        <name>Zn(2+)</name>
        <dbReference type="ChEBI" id="CHEBI:29105"/>
    </cofactor>
</comment>
<dbReference type="InterPro" id="IPR008753">
    <property type="entry name" value="Peptidase_M13_N"/>
</dbReference>
<evidence type="ECO:0000256" key="1">
    <source>
        <dbReference type="ARBA" id="ARBA00001947"/>
    </source>
</evidence>
<reference evidence="12 13" key="1">
    <citation type="submission" date="2024-02" db="EMBL/GenBank/DDBJ databases">
        <title>A novel Wenzhouxiangellaceae bacterium, isolated from coastal sediments.</title>
        <authorList>
            <person name="Du Z.-J."/>
            <person name="Ye Y.-Q."/>
            <person name="Zhang X.-Y."/>
        </authorList>
    </citation>
    <scope>NUCLEOTIDE SEQUENCE [LARGE SCALE GENOMIC DNA]</scope>
    <source>
        <strain evidence="12 13">CH-27</strain>
    </source>
</reference>
<keyword evidence="4" id="KW-0479">Metal-binding</keyword>
<dbReference type="InterPro" id="IPR042089">
    <property type="entry name" value="Peptidase_M13_dom_2"/>
</dbReference>
<keyword evidence="3" id="KW-0645">Protease</keyword>
<dbReference type="PRINTS" id="PR00786">
    <property type="entry name" value="NEPRILYSIN"/>
</dbReference>
<evidence type="ECO:0000256" key="9">
    <source>
        <dbReference type="SAM" id="SignalP"/>
    </source>
</evidence>
<dbReference type="Pfam" id="PF01431">
    <property type="entry name" value="Peptidase_M13"/>
    <property type="match status" value="1"/>
</dbReference>
<dbReference type="EC" id="3.4.24.-" evidence="12"/>
<keyword evidence="5 12" id="KW-0378">Hydrolase</keyword>
<dbReference type="InterPro" id="IPR024079">
    <property type="entry name" value="MetalloPept_cat_dom_sf"/>
</dbReference>
<dbReference type="GO" id="GO:0016485">
    <property type="term" value="P:protein processing"/>
    <property type="evidence" value="ECO:0007669"/>
    <property type="project" value="TreeGrafter"/>
</dbReference>
<dbReference type="PROSITE" id="PS51885">
    <property type="entry name" value="NEPRILYSIN"/>
    <property type="match status" value="1"/>
</dbReference>
<evidence type="ECO:0000256" key="5">
    <source>
        <dbReference type="ARBA" id="ARBA00022801"/>
    </source>
</evidence>
<keyword evidence="13" id="KW-1185">Reference proteome</keyword>
<evidence type="ECO:0000313" key="13">
    <source>
        <dbReference type="Proteomes" id="UP001359886"/>
    </source>
</evidence>
<keyword evidence="9" id="KW-0732">Signal</keyword>
<keyword evidence="6" id="KW-0862">Zinc</keyword>
<evidence type="ECO:0000256" key="2">
    <source>
        <dbReference type="ARBA" id="ARBA00007357"/>
    </source>
</evidence>
<sequence length="698" mass="78116">MKPVTSLVLLIVLTSLSACAPDSEPGPAATAAGKESPQQAEPVPESPISGIDFAALDRETRPQDDFYQFANGGWLDTTEIPDIYSGYTVYHQVYEDAEQALRQIVEDAAANPGPPGSESQQVGDIYNSWMDEETIDSLGIQPIQAELDAVEAVEDAAGLSRLMARLERAGIATPWDYSIFPDLKNSSAYAVYVSQDGLTMPDRDYYLQQDNENFATAREALPAYIERMLVRSGMDAEAAADAAPRVYAIEEAIATAHWDNVENRDPEKIYNPYPLEDLGELGGNIDWPATVDTLGLGSADKLVIGQPSYFEALDRLLAERPLADWKAYFRFRVIDGRGRDLDQATAAIRFDYRNRVLYGQQQERPRWKTGISNVNAMVGEAVGKLYVAEYFPPEAKHRMEELVENVLATLEEDLADLEWMSPATREKAAEKLSRFTAKIGYPDEWKDYSDLEIVAGDHIGNLRRAIEWNHRQEIAKLDRPVDRTEWFMTPQTVNAYYDPTKNEIVFPAARLQPPFFQLNADDAINYGAVGGVIGHEISHGFDDKGSKFDGDGNLENWWTETDREAFEDRTQVLVEQYSAFEPVTGMHVDGELTLGENIGDVSGVAMAYRAYIRSLDGAEPPVIDGFTGPQRFFIGYAMSRKGKYQREAEINLLSSDPHSPLKYRVNGVYRNLDAFHQAWNTQPGDGMWLPPEARVKIW</sequence>
<name>A0AAW9RGJ4_9GAMM</name>
<dbReference type="InterPro" id="IPR018497">
    <property type="entry name" value="Peptidase_M13_C"/>
</dbReference>
<evidence type="ECO:0000256" key="7">
    <source>
        <dbReference type="ARBA" id="ARBA00023049"/>
    </source>
</evidence>
<evidence type="ECO:0000256" key="3">
    <source>
        <dbReference type="ARBA" id="ARBA00022670"/>
    </source>
</evidence>
<organism evidence="12 13">
    <name type="scientific">Elongatibacter sediminis</name>
    <dbReference type="NCBI Taxonomy" id="3119006"/>
    <lineage>
        <taxon>Bacteria</taxon>
        <taxon>Pseudomonadati</taxon>
        <taxon>Pseudomonadota</taxon>
        <taxon>Gammaproteobacteria</taxon>
        <taxon>Chromatiales</taxon>
        <taxon>Wenzhouxiangellaceae</taxon>
        <taxon>Elongatibacter</taxon>
    </lineage>
</organism>
<evidence type="ECO:0000259" key="10">
    <source>
        <dbReference type="Pfam" id="PF01431"/>
    </source>
</evidence>
<comment type="similarity">
    <text evidence="2">Belongs to the peptidase M13 family.</text>
</comment>
<feature type="domain" description="Peptidase M13 C-terminal" evidence="10">
    <location>
        <begin position="494"/>
        <end position="695"/>
    </location>
</feature>
<dbReference type="GO" id="GO:0005886">
    <property type="term" value="C:plasma membrane"/>
    <property type="evidence" value="ECO:0007669"/>
    <property type="project" value="TreeGrafter"/>
</dbReference>
<gene>
    <name evidence="12" type="ORF">V3330_10720</name>
</gene>
<evidence type="ECO:0000256" key="8">
    <source>
        <dbReference type="SAM" id="MobiDB-lite"/>
    </source>
</evidence>
<dbReference type="Gene3D" id="3.40.390.10">
    <property type="entry name" value="Collagenase (Catalytic Domain)"/>
    <property type="match status" value="1"/>
</dbReference>
<evidence type="ECO:0000313" key="12">
    <source>
        <dbReference type="EMBL" id="MEJ8568099.1"/>
    </source>
</evidence>
<evidence type="ECO:0000259" key="11">
    <source>
        <dbReference type="Pfam" id="PF05649"/>
    </source>
</evidence>
<evidence type="ECO:0000256" key="4">
    <source>
        <dbReference type="ARBA" id="ARBA00022723"/>
    </source>
</evidence>
<feature type="signal peptide" evidence="9">
    <location>
        <begin position="1"/>
        <end position="20"/>
    </location>
</feature>
<dbReference type="Proteomes" id="UP001359886">
    <property type="component" value="Unassembled WGS sequence"/>
</dbReference>
<dbReference type="Pfam" id="PF05649">
    <property type="entry name" value="Peptidase_M13_N"/>
    <property type="match status" value="1"/>
</dbReference>
<dbReference type="GO" id="GO:0004222">
    <property type="term" value="F:metalloendopeptidase activity"/>
    <property type="evidence" value="ECO:0007669"/>
    <property type="project" value="InterPro"/>
</dbReference>
<dbReference type="PANTHER" id="PTHR11733">
    <property type="entry name" value="ZINC METALLOPROTEASE FAMILY M13 NEPRILYSIN-RELATED"/>
    <property type="match status" value="1"/>
</dbReference>
<dbReference type="RefSeq" id="WP_354695421.1">
    <property type="nucleotide sequence ID" value="NZ_JAZHOG010000006.1"/>
</dbReference>
<dbReference type="SUPFAM" id="SSF55486">
    <property type="entry name" value="Metalloproteases ('zincins'), catalytic domain"/>
    <property type="match status" value="1"/>
</dbReference>
<dbReference type="AlphaFoldDB" id="A0AAW9RGJ4"/>
<feature type="domain" description="Peptidase M13 N-terminal" evidence="11">
    <location>
        <begin position="62"/>
        <end position="442"/>
    </location>
</feature>
<dbReference type="EMBL" id="JAZHOG010000006">
    <property type="protein sequence ID" value="MEJ8568099.1"/>
    <property type="molecule type" value="Genomic_DNA"/>
</dbReference>
<proteinExistence type="inferred from homology"/>
<protein>
    <submittedName>
        <fullName evidence="12">M13 family metallopeptidase</fullName>
        <ecNumber evidence="12">3.4.24.-</ecNumber>
    </submittedName>
</protein>
<dbReference type="PANTHER" id="PTHR11733:SF167">
    <property type="entry name" value="FI17812P1-RELATED"/>
    <property type="match status" value="1"/>
</dbReference>
<feature type="chain" id="PRO_5043533052" evidence="9">
    <location>
        <begin position="21"/>
        <end position="698"/>
    </location>
</feature>
<feature type="region of interest" description="Disordered" evidence="8">
    <location>
        <begin position="22"/>
        <end position="48"/>
    </location>
</feature>